<protein>
    <submittedName>
        <fullName evidence="2">Uncharacterized protein</fullName>
    </submittedName>
</protein>
<proteinExistence type="predicted"/>
<evidence type="ECO:0000313" key="2">
    <source>
        <dbReference type="EMBL" id="MFC6759593.1"/>
    </source>
</evidence>
<organism evidence="2 3">
    <name type="scientific">Sulfitobacter porphyrae</name>
    <dbReference type="NCBI Taxonomy" id="1246864"/>
    <lineage>
        <taxon>Bacteria</taxon>
        <taxon>Pseudomonadati</taxon>
        <taxon>Pseudomonadota</taxon>
        <taxon>Alphaproteobacteria</taxon>
        <taxon>Rhodobacterales</taxon>
        <taxon>Roseobacteraceae</taxon>
        <taxon>Sulfitobacter</taxon>
    </lineage>
</organism>
<keyword evidence="3" id="KW-1185">Reference proteome</keyword>
<sequence length="269" mass="28380">MKKTTLTQRAAFFAATSLAGLTAIPATAQDLVVDGSLCVGFDCPANPNFGSDTIRLQENNLRIHFDDTSTAGSFPSNDWAIQANDSTNGGASYLAFVDRTANRTPFRVEAGARADALVVESDGDIGIGTQNPVTEIHAVRGDTPTLRLQQDTSSGFSAQIWDLAGNETSFFIRDASNGSTLPFRVRPGAASNSLTIDTDNDIGIGTLTADAPLHVKRTGTTQAKVLIQSAAADSSFVIEQADIVATSWEFRNQEDSGNLNVGLVGAIPR</sequence>
<reference evidence="3" key="1">
    <citation type="journal article" date="2019" name="Int. J. Syst. Evol. Microbiol.">
        <title>The Global Catalogue of Microorganisms (GCM) 10K type strain sequencing project: providing services to taxonomists for standard genome sequencing and annotation.</title>
        <authorList>
            <consortium name="The Broad Institute Genomics Platform"/>
            <consortium name="The Broad Institute Genome Sequencing Center for Infectious Disease"/>
            <person name="Wu L."/>
            <person name="Ma J."/>
        </authorList>
    </citation>
    <scope>NUCLEOTIDE SEQUENCE [LARGE SCALE GENOMIC DNA]</scope>
    <source>
        <strain evidence="3">CCUG 66188</strain>
    </source>
</reference>
<feature type="signal peptide" evidence="1">
    <location>
        <begin position="1"/>
        <end position="28"/>
    </location>
</feature>
<comment type="caution">
    <text evidence="2">The sequence shown here is derived from an EMBL/GenBank/DDBJ whole genome shotgun (WGS) entry which is preliminary data.</text>
</comment>
<accession>A0ABW2B3W0</accession>
<dbReference type="Proteomes" id="UP001596353">
    <property type="component" value="Unassembled WGS sequence"/>
</dbReference>
<evidence type="ECO:0000256" key="1">
    <source>
        <dbReference type="SAM" id="SignalP"/>
    </source>
</evidence>
<evidence type="ECO:0000313" key="3">
    <source>
        <dbReference type="Proteomes" id="UP001596353"/>
    </source>
</evidence>
<gene>
    <name evidence="2" type="ORF">ACFQFQ_09030</name>
</gene>
<feature type="chain" id="PRO_5047068762" evidence="1">
    <location>
        <begin position="29"/>
        <end position="269"/>
    </location>
</feature>
<keyword evidence="1" id="KW-0732">Signal</keyword>
<dbReference type="EMBL" id="JBHSWG010000001">
    <property type="protein sequence ID" value="MFC6759593.1"/>
    <property type="molecule type" value="Genomic_DNA"/>
</dbReference>
<name>A0ABW2B3W0_9RHOB</name>